<feature type="transmembrane region" description="Helical" evidence="9">
    <location>
        <begin position="280"/>
        <end position="300"/>
    </location>
</feature>
<feature type="transmembrane region" description="Helical" evidence="9">
    <location>
        <begin position="320"/>
        <end position="341"/>
    </location>
</feature>
<sequence length="399" mass="45400">MATTVEPLFQMLAGSLLSTMAEGSDDVFQDETPSSVTSLPPQEDPYANYTWLRKTLRWYPPVFASIGIPGNILIIVTLIRCRRRLLQPLPPYCYLLALAVSDLLYLVSVLVLSRTLKTMTFHLPDPDWYYGKFCSYNVVVGYTASYASVWTVVAFSVERYIAICHPFRHRVGSSLKLTIKVIMVVWLFSFLLALPYHWLVGPSHLTKFVNGRNVTGDWCKPIDRGVTFTLSLTWVSTVFHFLVPFTLTSIFAIQIAWAIRMSRSRVKTHARFHPTSQTALSYMLVLLSSVALVLLMPMKVLKLYMYFKGLAPTSPQITLLWHSFTMLFDMNSCLNFCLYYLASRKFRKALKDKVFCCLPRDKLHRASTLKSGAKVDDIELKTFASTPAALSAPTFQFEQ</sequence>
<dbReference type="InterPro" id="IPR017452">
    <property type="entry name" value="GPCR_Rhodpsn_7TM"/>
</dbReference>
<feature type="transmembrane region" description="Helical" evidence="9">
    <location>
        <begin position="58"/>
        <end position="79"/>
    </location>
</feature>
<reference evidence="12" key="2">
    <citation type="submission" date="2025-08" db="UniProtKB">
        <authorList>
            <consortium name="RefSeq"/>
        </authorList>
    </citation>
    <scope>IDENTIFICATION</scope>
    <source>
        <strain evidence="12">S238N-H82</strain>
        <tissue evidence="12">Testes</tissue>
    </source>
</reference>
<evidence type="ECO:0000256" key="5">
    <source>
        <dbReference type="ARBA" id="ARBA00023136"/>
    </source>
</evidence>
<dbReference type="PANTHER" id="PTHR24243:SF208">
    <property type="entry name" value="PYROKININ-1 RECEPTOR"/>
    <property type="match status" value="1"/>
</dbReference>
<dbReference type="CDD" id="cd14978">
    <property type="entry name" value="7tmA_FMRFamide_R-like"/>
    <property type="match status" value="1"/>
</dbReference>
<dbReference type="PROSITE" id="PS50262">
    <property type="entry name" value="G_PROTEIN_RECEP_F1_2"/>
    <property type="match status" value="1"/>
</dbReference>
<evidence type="ECO:0000256" key="9">
    <source>
        <dbReference type="SAM" id="Phobius"/>
    </source>
</evidence>
<evidence type="ECO:0000256" key="4">
    <source>
        <dbReference type="ARBA" id="ARBA00023040"/>
    </source>
</evidence>
<organism evidence="11 12">
    <name type="scientific">Branchiostoma floridae</name>
    <name type="common">Florida lancelet</name>
    <name type="synonym">Amphioxus</name>
    <dbReference type="NCBI Taxonomy" id="7739"/>
    <lineage>
        <taxon>Eukaryota</taxon>
        <taxon>Metazoa</taxon>
        <taxon>Chordata</taxon>
        <taxon>Cephalochordata</taxon>
        <taxon>Leptocardii</taxon>
        <taxon>Amphioxiformes</taxon>
        <taxon>Branchiostomatidae</taxon>
        <taxon>Branchiostoma</taxon>
    </lineage>
</organism>
<evidence type="ECO:0000313" key="12">
    <source>
        <dbReference type="RefSeq" id="XP_035670827.1"/>
    </source>
</evidence>
<dbReference type="PROSITE" id="PS00237">
    <property type="entry name" value="G_PROTEIN_RECEP_F1_1"/>
    <property type="match status" value="1"/>
</dbReference>
<dbReference type="OMA" id="THARFHP"/>
<evidence type="ECO:0000259" key="10">
    <source>
        <dbReference type="PROSITE" id="PS50262"/>
    </source>
</evidence>
<dbReference type="GeneID" id="118412214"/>
<dbReference type="RefSeq" id="XP_035670827.1">
    <property type="nucleotide sequence ID" value="XM_035814934.1"/>
</dbReference>
<protein>
    <submittedName>
        <fullName evidence="12">Probable G-protein coupled receptor 139</fullName>
    </submittedName>
</protein>
<dbReference type="SUPFAM" id="SSF81321">
    <property type="entry name" value="Family A G protein-coupled receptor-like"/>
    <property type="match status" value="1"/>
</dbReference>
<keyword evidence="5 9" id="KW-0472">Membrane</keyword>
<keyword evidence="7 8" id="KW-0807">Transducer</keyword>
<feature type="transmembrane region" description="Helical" evidence="9">
    <location>
        <begin position="238"/>
        <end position="259"/>
    </location>
</feature>
<evidence type="ECO:0000256" key="2">
    <source>
        <dbReference type="ARBA" id="ARBA00022692"/>
    </source>
</evidence>
<dbReference type="GO" id="GO:0005886">
    <property type="term" value="C:plasma membrane"/>
    <property type="evidence" value="ECO:0000318"/>
    <property type="project" value="GO_Central"/>
</dbReference>
<gene>
    <name evidence="12" type="primary">LOC118412214</name>
</gene>
<evidence type="ECO:0000313" key="11">
    <source>
        <dbReference type="Proteomes" id="UP000001554"/>
    </source>
</evidence>
<feature type="domain" description="G-protein coupled receptors family 1 profile" evidence="10">
    <location>
        <begin position="70"/>
        <end position="339"/>
    </location>
</feature>
<evidence type="ECO:0000256" key="8">
    <source>
        <dbReference type="RuleBase" id="RU000688"/>
    </source>
</evidence>
<dbReference type="PRINTS" id="PR00237">
    <property type="entry name" value="GPCRRHODOPSN"/>
</dbReference>
<keyword evidence="6 8" id="KW-0675">Receptor</keyword>
<keyword evidence="4 8" id="KW-0297">G-protein coupled receptor</keyword>
<comment type="similarity">
    <text evidence="8">Belongs to the G-protein coupled receptor 1 family.</text>
</comment>
<dbReference type="AlphaFoldDB" id="A0A9J7KVD6"/>
<dbReference type="KEGG" id="bfo:118412214"/>
<dbReference type="Gene3D" id="1.20.1070.10">
    <property type="entry name" value="Rhodopsin 7-helix transmembrane proteins"/>
    <property type="match status" value="1"/>
</dbReference>
<comment type="subcellular location">
    <subcellularLocation>
        <location evidence="1">Membrane</location>
        <topology evidence="1">Multi-pass membrane protein</topology>
    </subcellularLocation>
</comment>
<keyword evidence="2 8" id="KW-0812">Transmembrane</keyword>
<feature type="transmembrane region" description="Helical" evidence="9">
    <location>
        <begin position="136"/>
        <end position="157"/>
    </location>
</feature>
<reference evidence="11" key="1">
    <citation type="journal article" date="2020" name="Nat. Ecol. Evol.">
        <title>Deeply conserved synteny resolves early events in vertebrate evolution.</title>
        <authorList>
            <person name="Simakov O."/>
            <person name="Marletaz F."/>
            <person name="Yue J.X."/>
            <person name="O'Connell B."/>
            <person name="Jenkins J."/>
            <person name="Brandt A."/>
            <person name="Calef R."/>
            <person name="Tung C.H."/>
            <person name="Huang T.K."/>
            <person name="Schmutz J."/>
            <person name="Satoh N."/>
            <person name="Yu J.K."/>
            <person name="Putnam N.H."/>
            <person name="Green R.E."/>
            <person name="Rokhsar D.S."/>
        </authorList>
    </citation>
    <scope>NUCLEOTIDE SEQUENCE [LARGE SCALE GENOMIC DNA]</scope>
    <source>
        <strain evidence="11">S238N-H82</strain>
    </source>
</reference>
<evidence type="ECO:0000256" key="6">
    <source>
        <dbReference type="ARBA" id="ARBA00023170"/>
    </source>
</evidence>
<feature type="transmembrane region" description="Helical" evidence="9">
    <location>
        <begin position="177"/>
        <end position="198"/>
    </location>
</feature>
<dbReference type="OrthoDB" id="5962705at2759"/>
<keyword evidence="3 9" id="KW-1133">Transmembrane helix</keyword>
<dbReference type="InterPro" id="IPR000276">
    <property type="entry name" value="GPCR_Rhodpsn"/>
</dbReference>
<dbReference type="Proteomes" id="UP000001554">
    <property type="component" value="Chromosome 3"/>
</dbReference>
<dbReference type="Pfam" id="PF00001">
    <property type="entry name" value="7tm_1"/>
    <property type="match status" value="1"/>
</dbReference>
<feature type="transmembrane region" description="Helical" evidence="9">
    <location>
        <begin position="91"/>
        <end position="116"/>
    </location>
</feature>
<keyword evidence="11" id="KW-1185">Reference proteome</keyword>
<proteinExistence type="inferred from homology"/>
<evidence type="ECO:0000256" key="7">
    <source>
        <dbReference type="ARBA" id="ARBA00023224"/>
    </source>
</evidence>
<dbReference type="PANTHER" id="PTHR24243">
    <property type="entry name" value="G-PROTEIN COUPLED RECEPTOR"/>
    <property type="match status" value="1"/>
</dbReference>
<name>A0A9J7KVD6_BRAFL</name>
<dbReference type="GO" id="GO:0007186">
    <property type="term" value="P:G protein-coupled receptor signaling pathway"/>
    <property type="evidence" value="ECO:0000318"/>
    <property type="project" value="GO_Central"/>
</dbReference>
<accession>A0A9J7KVD6</accession>
<evidence type="ECO:0000256" key="1">
    <source>
        <dbReference type="ARBA" id="ARBA00004141"/>
    </source>
</evidence>
<evidence type="ECO:0000256" key="3">
    <source>
        <dbReference type="ARBA" id="ARBA00022989"/>
    </source>
</evidence>
<dbReference type="GO" id="GO:0004930">
    <property type="term" value="F:G protein-coupled receptor activity"/>
    <property type="evidence" value="ECO:0000318"/>
    <property type="project" value="GO_Central"/>
</dbReference>